<dbReference type="OrthoDB" id="10604549at2759"/>
<evidence type="ECO:0000313" key="1">
    <source>
        <dbReference type="EMBL" id="CAI3998173.1"/>
    </source>
</evidence>
<protein>
    <submittedName>
        <fullName evidence="2">Beta-adaptin-like protein C</fullName>
    </submittedName>
</protein>
<organism evidence="1">
    <name type="scientific">Cladocopium goreaui</name>
    <dbReference type="NCBI Taxonomy" id="2562237"/>
    <lineage>
        <taxon>Eukaryota</taxon>
        <taxon>Sar</taxon>
        <taxon>Alveolata</taxon>
        <taxon>Dinophyceae</taxon>
        <taxon>Suessiales</taxon>
        <taxon>Symbiodiniaceae</taxon>
        <taxon>Cladocopium</taxon>
    </lineage>
</organism>
<comment type="caution">
    <text evidence="1">The sequence shown here is derived from an EMBL/GenBank/DDBJ whole genome shotgun (WGS) entry which is preliminary data.</text>
</comment>
<dbReference type="Proteomes" id="UP001152797">
    <property type="component" value="Unassembled WGS sequence"/>
</dbReference>
<reference evidence="2 3" key="2">
    <citation type="submission" date="2024-05" db="EMBL/GenBank/DDBJ databases">
        <authorList>
            <person name="Chen Y."/>
            <person name="Shah S."/>
            <person name="Dougan E. K."/>
            <person name="Thang M."/>
            <person name="Chan C."/>
        </authorList>
    </citation>
    <scope>NUCLEOTIDE SEQUENCE [LARGE SCALE GENOMIC DNA]</scope>
</reference>
<proteinExistence type="predicted"/>
<dbReference type="AlphaFoldDB" id="A0A9P1CVA3"/>
<gene>
    <name evidence="1" type="ORF">C1SCF055_LOCUS24494</name>
</gene>
<keyword evidence="3" id="KW-1185">Reference proteome</keyword>
<dbReference type="EMBL" id="CAMXCT010002442">
    <property type="protein sequence ID" value="CAI3998173.1"/>
    <property type="molecule type" value="Genomic_DNA"/>
</dbReference>
<reference evidence="1" key="1">
    <citation type="submission" date="2022-10" db="EMBL/GenBank/DDBJ databases">
        <authorList>
            <person name="Chen Y."/>
            <person name="Dougan E. K."/>
            <person name="Chan C."/>
            <person name="Rhodes N."/>
            <person name="Thang M."/>
        </authorList>
    </citation>
    <scope>NUCLEOTIDE SEQUENCE</scope>
</reference>
<accession>A0A9P1CVA3</accession>
<evidence type="ECO:0000313" key="3">
    <source>
        <dbReference type="Proteomes" id="UP001152797"/>
    </source>
</evidence>
<name>A0A9P1CVA3_9DINO</name>
<sequence length="113" mass="11887">VRTCPEPRNDISEFACSVNAETLAEMVGTAATWLSSAVSSCHLAETSRRDTFPNVGAECGAGVAGIVGALGEMAASATLAMTSCKEFPMAGAFGGWMGWMGWGDDFEWRNIMI</sequence>
<dbReference type="EMBL" id="CAMXCT020002442">
    <property type="protein sequence ID" value="CAL1151548.1"/>
    <property type="molecule type" value="Genomic_DNA"/>
</dbReference>
<evidence type="ECO:0000313" key="2">
    <source>
        <dbReference type="EMBL" id="CAL4785485.1"/>
    </source>
</evidence>
<feature type="non-terminal residue" evidence="1">
    <location>
        <position position="1"/>
    </location>
</feature>
<dbReference type="EMBL" id="CAMXCT030002442">
    <property type="protein sequence ID" value="CAL4785485.1"/>
    <property type="molecule type" value="Genomic_DNA"/>
</dbReference>